<dbReference type="EMBL" id="JAARSH010000002">
    <property type="protein sequence ID" value="MBC1615328.1"/>
    <property type="molecule type" value="Genomic_DNA"/>
</dbReference>
<name>A0A842AGX9_9LIST</name>
<gene>
    <name evidence="1" type="ORF">HB904_03965</name>
</gene>
<organism evidence="1 2">
    <name type="scientific">Listeria booriae</name>
    <dbReference type="NCBI Taxonomy" id="1552123"/>
    <lineage>
        <taxon>Bacteria</taxon>
        <taxon>Bacillati</taxon>
        <taxon>Bacillota</taxon>
        <taxon>Bacilli</taxon>
        <taxon>Bacillales</taxon>
        <taxon>Listeriaceae</taxon>
        <taxon>Listeria</taxon>
    </lineage>
</organism>
<evidence type="ECO:0000313" key="1">
    <source>
        <dbReference type="EMBL" id="MBC1615328.1"/>
    </source>
</evidence>
<comment type="caution">
    <text evidence="1">The sequence shown here is derived from an EMBL/GenBank/DDBJ whole genome shotgun (WGS) entry which is preliminary data.</text>
</comment>
<evidence type="ECO:0000313" key="2">
    <source>
        <dbReference type="Proteomes" id="UP000574104"/>
    </source>
</evidence>
<reference evidence="1 2" key="1">
    <citation type="submission" date="2020-03" db="EMBL/GenBank/DDBJ databases">
        <title>Soil Listeria distribution.</title>
        <authorList>
            <person name="Liao J."/>
            <person name="Wiedmann M."/>
        </authorList>
    </citation>
    <scope>NUCLEOTIDE SEQUENCE [LARGE SCALE GENOMIC DNA]</scope>
    <source>
        <strain evidence="1 2">FSL L7-1299</strain>
    </source>
</reference>
<dbReference type="RefSeq" id="WP_185434223.1">
    <property type="nucleotide sequence ID" value="NZ_JAARSH010000002.1"/>
</dbReference>
<accession>A0A842AGX9</accession>
<proteinExistence type="predicted"/>
<sequence>MKMEIIEEQLNGLDGGVLEIGYNEEAKAHLLSLHPEKSDDGVSIWVDSDLKNKMMDALTLQKLDENDVFLLQQLKKLVQRCEGDLIVALGYAKEDVPFSMEWMETKNKNLILQKLATWALEQEETK</sequence>
<dbReference type="AlphaFoldDB" id="A0A842AGX9"/>
<protein>
    <submittedName>
        <fullName evidence="1">Uncharacterized protein</fullName>
    </submittedName>
</protein>
<dbReference type="Proteomes" id="UP000574104">
    <property type="component" value="Unassembled WGS sequence"/>
</dbReference>